<proteinExistence type="predicted"/>
<evidence type="ECO:0000256" key="2">
    <source>
        <dbReference type="ARBA" id="ARBA00023125"/>
    </source>
</evidence>
<evidence type="ECO:0000313" key="6">
    <source>
        <dbReference type="EMBL" id="MET3654334.1"/>
    </source>
</evidence>
<dbReference type="PANTHER" id="PTHR46796:SF14">
    <property type="entry name" value="TRANSCRIPTIONAL REGULATORY PROTEIN"/>
    <property type="match status" value="1"/>
</dbReference>
<protein>
    <submittedName>
        <fullName evidence="6">AraC-like DNA-binding protein</fullName>
    </submittedName>
</protein>
<keyword evidence="2" id="KW-0238">DNA-binding</keyword>
<organism evidence="6 7">
    <name type="scientific">Dyella japonica</name>
    <dbReference type="NCBI Taxonomy" id="231455"/>
    <lineage>
        <taxon>Bacteria</taxon>
        <taxon>Pseudomonadati</taxon>
        <taxon>Pseudomonadota</taxon>
        <taxon>Gammaproteobacteria</taxon>
        <taxon>Lysobacterales</taxon>
        <taxon>Rhodanobacteraceae</taxon>
        <taxon>Dyella</taxon>
    </lineage>
</organism>
<feature type="region of interest" description="Disordered" evidence="4">
    <location>
        <begin position="1"/>
        <end position="26"/>
    </location>
</feature>
<dbReference type="EMBL" id="JBEPMU010000006">
    <property type="protein sequence ID" value="MET3654334.1"/>
    <property type="molecule type" value="Genomic_DNA"/>
</dbReference>
<dbReference type="InterPro" id="IPR050204">
    <property type="entry name" value="AraC_XylS_family_regulators"/>
</dbReference>
<dbReference type="Proteomes" id="UP001549184">
    <property type="component" value="Unassembled WGS sequence"/>
</dbReference>
<evidence type="ECO:0000313" key="7">
    <source>
        <dbReference type="Proteomes" id="UP001549184"/>
    </source>
</evidence>
<evidence type="ECO:0000256" key="1">
    <source>
        <dbReference type="ARBA" id="ARBA00023015"/>
    </source>
</evidence>
<evidence type="ECO:0000256" key="4">
    <source>
        <dbReference type="SAM" id="MobiDB-lite"/>
    </source>
</evidence>
<keyword evidence="3" id="KW-0804">Transcription</keyword>
<name>A0ABV2K2M4_9GAMM</name>
<accession>A0ABV2K2M4</accession>
<feature type="domain" description="HTH araC/xylS-type" evidence="5">
    <location>
        <begin position="204"/>
        <end position="302"/>
    </location>
</feature>
<keyword evidence="1" id="KW-0805">Transcription regulation</keyword>
<dbReference type="PANTHER" id="PTHR46796">
    <property type="entry name" value="HTH-TYPE TRANSCRIPTIONAL ACTIVATOR RHAS-RELATED"/>
    <property type="match status" value="1"/>
</dbReference>
<dbReference type="RefSeq" id="WP_354015691.1">
    <property type="nucleotide sequence ID" value="NZ_JBEPMU010000006.1"/>
</dbReference>
<dbReference type="InterPro" id="IPR018060">
    <property type="entry name" value="HTH_AraC"/>
</dbReference>
<gene>
    <name evidence="6" type="ORF">ABIC75_004072</name>
</gene>
<dbReference type="SUPFAM" id="SSF46689">
    <property type="entry name" value="Homeodomain-like"/>
    <property type="match status" value="2"/>
</dbReference>
<dbReference type="PROSITE" id="PS00041">
    <property type="entry name" value="HTH_ARAC_FAMILY_1"/>
    <property type="match status" value="1"/>
</dbReference>
<dbReference type="SMART" id="SM00342">
    <property type="entry name" value="HTH_ARAC"/>
    <property type="match status" value="1"/>
</dbReference>
<evidence type="ECO:0000259" key="5">
    <source>
        <dbReference type="PROSITE" id="PS01124"/>
    </source>
</evidence>
<dbReference type="Gene3D" id="1.10.10.60">
    <property type="entry name" value="Homeodomain-like"/>
    <property type="match status" value="2"/>
</dbReference>
<dbReference type="PROSITE" id="PS01124">
    <property type="entry name" value="HTH_ARAC_FAMILY_2"/>
    <property type="match status" value="1"/>
</dbReference>
<evidence type="ECO:0000256" key="3">
    <source>
        <dbReference type="ARBA" id="ARBA00023163"/>
    </source>
</evidence>
<dbReference type="InterPro" id="IPR018062">
    <property type="entry name" value="HTH_AraC-typ_CS"/>
</dbReference>
<dbReference type="InterPro" id="IPR009057">
    <property type="entry name" value="Homeodomain-like_sf"/>
</dbReference>
<keyword evidence="7" id="KW-1185">Reference proteome</keyword>
<comment type="caution">
    <text evidence="6">The sequence shown here is derived from an EMBL/GenBank/DDBJ whole genome shotgun (WGS) entry which is preliminary data.</text>
</comment>
<reference evidence="6 7" key="1">
    <citation type="submission" date="2024-06" db="EMBL/GenBank/DDBJ databases">
        <title>Sorghum-associated microbial communities from plants grown in Nebraska, USA.</title>
        <authorList>
            <person name="Schachtman D."/>
        </authorList>
    </citation>
    <scope>NUCLEOTIDE SEQUENCE [LARGE SCALE GENOMIC DNA]</scope>
    <source>
        <strain evidence="6 7">1073</strain>
    </source>
</reference>
<dbReference type="Pfam" id="PF12833">
    <property type="entry name" value="HTH_18"/>
    <property type="match status" value="1"/>
</dbReference>
<sequence>MHTALKSPAITKLPATPTRSTWSGPAVDSPEIDVVAPRNADEVTVLVLRQGMDTPNAQVEQTPAHTVMVRIFLAPCSLSVLLGTQWVSLGDMVEGGMHVSHAQQIVRTEWHVAHEGLVLCIPASRWRHRTSEQTSPTAMPLLDASVDTTLLQLTKMLLNSAQGESDTAFFRHMVDVIEARIGVLRSRDTPLASARNTLPRWRLHRVIAYVREHVSDAISLADMASAAGMSPMHFAAQFRAATGLRPHHYLLQCRIQHAKTLLMDASRTLIDVALSAGFRTQAHFTTVFKHWEQVTPMQWRRRRLEYPG</sequence>